<dbReference type="Gene3D" id="1.10.10.10">
    <property type="entry name" value="Winged helix-like DNA-binding domain superfamily/Winged helix DNA-binding domain"/>
    <property type="match status" value="1"/>
</dbReference>
<reference evidence="5 6" key="1">
    <citation type="submission" date="2016-10" db="EMBL/GenBank/DDBJ databases">
        <authorList>
            <person name="de Groot N.N."/>
        </authorList>
    </citation>
    <scope>NUCLEOTIDE SEQUENCE [LARGE SCALE GENOMIC DNA]</scope>
    <source>
        <strain evidence="5 6">DSM 44637</strain>
    </source>
</reference>
<keyword evidence="3" id="KW-0804">Transcription</keyword>
<dbReference type="InterPro" id="IPR011711">
    <property type="entry name" value="GntR_C"/>
</dbReference>
<dbReference type="InterPro" id="IPR036390">
    <property type="entry name" value="WH_DNA-bd_sf"/>
</dbReference>
<proteinExistence type="predicted"/>
<gene>
    <name evidence="5" type="ORF">SAMN05421854_108226</name>
</gene>
<accession>A0A1I5V5T1</accession>
<organism evidence="5 6">
    <name type="scientific">Amycolatopsis rubida</name>
    <dbReference type="NCBI Taxonomy" id="112413"/>
    <lineage>
        <taxon>Bacteria</taxon>
        <taxon>Bacillati</taxon>
        <taxon>Actinomycetota</taxon>
        <taxon>Actinomycetes</taxon>
        <taxon>Pseudonocardiales</taxon>
        <taxon>Pseudonocardiaceae</taxon>
        <taxon>Amycolatopsis</taxon>
    </lineage>
</organism>
<dbReference type="SMART" id="SM00345">
    <property type="entry name" value="HTH_GNTR"/>
    <property type="match status" value="1"/>
</dbReference>
<dbReference type="AlphaFoldDB" id="A0A1I5V5T1"/>
<evidence type="ECO:0000256" key="2">
    <source>
        <dbReference type="ARBA" id="ARBA00023125"/>
    </source>
</evidence>
<evidence type="ECO:0000256" key="3">
    <source>
        <dbReference type="ARBA" id="ARBA00023163"/>
    </source>
</evidence>
<evidence type="ECO:0000259" key="4">
    <source>
        <dbReference type="PROSITE" id="PS50949"/>
    </source>
</evidence>
<evidence type="ECO:0000313" key="6">
    <source>
        <dbReference type="Proteomes" id="UP000199137"/>
    </source>
</evidence>
<feature type="domain" description="HTH gntR-type" evidence="4">
    <location>
        <begin position="24"/>
        <end position="91"/>
    </location>
</feature>
<keyword evidence="2 5" id="KW-0238">DNA-binding</keyword>
<dbReference type="Proteomes" id="UP000199137">
    <property type="component" value="Unassembled WGS sequence"/>
</dbReference>
<keyword evidence="1" id="KW-0805">Transcription regulation</keyword>
<dbReference type="Pfam" id="PF07729">
    <property type="entry name" value="FCD"/>
    <property type="match status" value="1"/>
</dbReference>
<dbReference type="InterPro" id="IPR008920">
    <property type="entry name" value="TF_FadR/GntR_C"/>
</dbReference>
<dbReference type="PROSITE" id="PS50949">
    <property type="entry name" value="HTH_GNTR"/>
    <property type="match status" value="1"/>
</dbReference>
<dbReference type="Gene3D" id="1.20.120.530">
    <property type="entry name" value="GntR ligand-binding domain-like"/>
    <property type="match status" value="1"/>
</dbReference>
<evidence type="ECO:0000313" key="5">
    <source>
        <dbReference type="EMBL" id="SFQ02820.1"/>
    </source>
</evidence>
<dbReference type="Pfam" id="PF00392">
    <property type="entry name" value="GntR"/>
    <property type="match status" value="1"/>
</dbReference>
<dbReference type="GO" id="GO:0003677">
    <property type="term" value="F:DNA binding"/>
    <property type="evidence" value="ECO:0007669"/>
    <property type="project" value="UniProtKB-KW"/>
</dbReference>
<protein>
    <submittedName>
        <fullName evidence="5">DNA-binding transcriptional regulator, GntR family</fullName>
    </submittedName>
</protein>
<dbReference type="PANTHER" id="PTHR43537:SF24">
    <property type="entry name" value="GLUCONATE OPERON TRANSCRIPTIONAL REPRESSOR"/>
    <property type="match status" value="1"/>
</dbReference>
<dbReference type="CDD" id="cd07377">
    <property type="entry name" value="WHTH_GntR"/>
    <property type="match status" value="1"/>
</dbReference>
<dbReference type="InterPro" id="IPR000524">
    <property type="entry name" value="Tscrpt_reg_HTH_GntR"/>
</dbReference>
<name>A0A1I5V5T1_9PSEU</name>
<dbReference type="SMART" id="SM00895">
    <property type="entry name" value="FCD"/>
    <property type="match status" value="1"/>
</dbReference>
<sequence>MTELPGGSSAALEELAQRMRGQYRTVGETVLQVLRQSILNGVFEPGEHLRQEELSRHIGVSRIPVRTALMRLEAEGLVTVQPHRGATVRTLTAERIHEIYRLRLLLETHALRAAAKSLSPGEKTALVAEARRLDQAHEGADFLDERIAFYRRLYDAGGNPVTIGVIEQLRVSLGRHRLGIRLVVTDFSHEALAQAVRRDDVDTAERMLREHLIQVRDGMVATALPPRETTRGSRQK</sequence>
<dbReference type="SUPFAM" id="SSF48008">
    <property type="entry name" value="GntR ligand-binding domain-like"/>
    <property type="match status" value="1"/>
</dbReference>
<dbReference type="InterPro" id="IPR036388">
    <property type="entry name" value="WH-like_DNA-bd_sf"/>
</dbReference>
<dbReference type="SUPFAM" id="SSF46785">
    <property type="entry name" value="Winged helix' DNA-binding domain"/>
    <property type="match status" value="1"/>
</dbReference>
<dbReference type="EMBL" id="FOWC01000008">
    <property type="protein sequence ID" value="SFQ02820.1"/>
    <property type="molecule type" value="Genomic_DNA"/>
</dbReference>
<dbReference type="PANTHER" id="PTHR43537">
    <property type="entry name" value="TRANSCRIPTIONAL REGULATOR, GNTR FAMILY"/>
    <property type="match status" value="1"/>
</dbReference>
<dbReference type="GO" id="GO:0003700">
    <property type="term" value="F:DNA-binding transcription factor activity"/>
    <property type="evidence" value="ECO:0007669"/>
    <property type="project" value="InterPro"/>
</dbReference>
<evidence type="ECO:0000256" key="1">
    <source>
        <dbReference type="ARBA" id="ARBA00023015"/>
    </source>
</evidence>
<dbReference type="RefSeq" id="WP_093575220.1">
    <property type="nucleotide sequence ID" value="NZ_FOWC01000008.1"/>
</dbReference>
<dbReference type="OrthoDB" id="4532751at2"/>
<dbReference type="STRING" id="112413.SAMN05421854_108226"/>